<dbReference type="EMBL" id="OX596106">
    <property type="protein sequence ID" value="CAN0174765.1"/>
    <property type="molecule type" value="Genomic_DNA"/>
</dbReference>
<proteinExistence type="predicted"/>
<gene>
    <name evidence="1" type="ORF">MRATA1EN22A_LOCUS13172</name>
</gene>
<reference evidence="1" key="1">
    <citation type="submission" date="2023-05" db="EMBL/GenBank/DDBJ databases">
        <authorList>
            <consortium name="ELIXIR-Norway"/>
        </authorList>
    </citation>
    <scope>NUCLEOTIDE SEQUENCE</scope>
</reference>
<protein>
    <submittedName>
        <fullName evidence="1">Uncharacterized protein</fullName>
    </submittedName>
</protein>
<sequence length="71" mass="7768">MVGSPNRQLASPPHAPHGHTAIHPQAHTDGLVGRSSTVIQSLQKGGFPKACTLERIRKTGTHQEDQNRRLR</sequence>
<feature type="non-terminal residue" evidence="1">
    <location>
        <position position="71"/>
    </location>
</feature>
<evidence type="ECO:0000313" key="2">
    <source>
        <dbReference type="Proteomes" id="UP001162501"/>
    </source>
</evidence>
<evidence type="ECO:0000313" key="1">
    <source>
        <dbReference type="EMBL" id="CAN0174765.1"/>
    </source>
</evidence>
<reference evidence="1" key="2">
    <citation type="submission" date="2025-03" db="EMBL/GenBank/DDBJ databases">
        <authorList>
            <consortium name="ELIXIR-Norway"/>
            <consortium name="Elixir Norway"/>
        </authorList>
    </citation>
    <scope>NUCLEOTIDE SEQUENCE</scope>
</reference>
<accession>A0AC59Z2P7</accession>
<name>A0AC59Z2P7_RANTA</name>
<dbReference type="Proteomes" id="UP001162501">
    <property type="component" value="Chromosome 22"/>
</dbReference>
<organism evidence="1 2">
    <name type="scientific">Rangifer tarandus platyrhynchus</name>
    <name type="common">Svalbard reindeer</name>
    <dbReference type="NCBI Taxonomy" id="3082113"/>
    <lineage>
        <taxon>Eukaryota</taxon>
        <taxon>Metazoa</taxon>
        <taxon>Chordata</taxon>
        <taxon>Craniata</taxon>
        <taxon>Vertebrata</taxon>
        <taxon>Euteleostomi</taxon>
        <taxon>Mammalia</taxon>
        <taxon>Eutheria</taxon>
        <taxon>Laurasiatheria</taxon>
        <taxon>Artiodactyla</taxon>
        <taxon>Ruminantia</taxon>
        <taxon>Pecora</taxon>
        <taxon>Cervidae</taxon>
        <taxon>Odocoileinae</taxon>
        <taxon>Rangifer</taxon>
    </lineage>
</organism>